<comment type="similarity">
    <text evidence="1 6">Belongs to the metallo-dependent hydrolases superfamily. Adenine deaminase family.</text>
</comment>
<accession>A0A1U7NPZ8</accession>
<dbReference type="Gene3D" id="3.20.20.140">
    <property type="entry name" value="Metal-dependent hydrolases"/>
    <property type="match status" value="1"/>
</dbReference>
<dbReference type="PANTHER" id="PTHR11113">
    <property type="entry name" value="N-ACETYLGLUCOSAMINE-6-PHOSPHATE DEACETYLASE"/>
    <property type="match status" value="1"/>
</dbReference>
<dbReference type="GO" id="GO:0006146">
    <property type="term" value="P:adenine catabolic process"/>
    <property type="evidence" value="ECO:0007669"/>
    <property type="project" value="InterPro"/>
</dbReference>
<sequence>MFEYSLGTIRSQIVLKNAKIMNVFSNEWLEQDIAIQYGTIVGVGQYEGEIEIDLSGKYIVPGFIDAHMHIESSMLAPEELSKALLQEGTTTILADPHEIVNVKGKEALEYMLKANANTILDIYTMLPSSVPATELDTNGAGTFMLQDMEAYSKHPDVLGLGEAMRLEDVIYEEPGMMAKFELFKDKPIDGHAPGCAGKKLEAYRFADVLTDHESAAYEEALAKLRAGFFVLLRDGSQAHDLEPIVQGFVKNHIPFDRCAYCTDDKHIADILREGHISACIKKAIQCGVNLFDAYKMATINPAQMYKLKRKGAIAAGYQADLVILNDPETVEIDSVIKNGHRASLKHLKPIDPSTLLDTVTIPAITSESIEIKKKEKNDVIELVPNSLLTKHLQEEVPGMIYFEPDGLYNKLVVVERHGKNGNISAGILKGYGLKNGALASTISHDSHNMIIVGDNDKDILLAAKTLADIHGGYVLVKDHEVKHILPLPIGGLMSMDKASQVAALASSLEHEAHEMGVSETIDPFNALAFLSLPVIPSIRLMDTGLYDVEKQTFID</sequence>
<comment type="catalytic activity">
    <reaction evidence="5 6">
        <text>adenine + H2O + H(+) = hypoxanthine + NH4(+)</text>
        <dbReference type="Rhea" id="RHEA:23688"/>
        <dbReference type="ChEBI" id="CHEBI:15377"/>
        <dbReference type="ChEBI" id="CHEBI:15378"/>
        <dbReference type="ChEBI" id="CHEBI:16708"/>
        <dbReference type="ChEBI" id="CHEBI:17368"/>
        <dbReference type="ChEBI" id="CHEBI:28938"/>
        <dbReference type="EC" id="3.5.4.2"/>
    </reaction>
</comment>
<dbReference type="Pfam" id="PF13382">
    <property type="entry name" value="Adenine_deam_C"/>
    <property type="match status" value="1"/>
</dbReference>
<dbReference type="EC" id="3.5.4.2" evidence="2 6"/>
<evidence type="ECO:0000313" key="9">
    <source>
        <dbReference type="EMBL" id="OLU47714.1"/>
    </source>
</evidence>
<evidence type="ECO:0000256" key="6">
    <source>
        <dbReference type="HAMAP-Rule" id="MF_01518"/>
    </source>
</evidence>
<dbReference type="SUPFAM" id="SSF51338">
    <property type="entry name" value="Composite domain of metallo-dependent hydrolases"/>
    <property type="match status" value="1"/>
</dbReference>
<gene>
    <name evidence="6" type="primary">ade</name>
    <name evidence="9" type="ORF">BO225_02415</name>
</gene>
<dbReference type="EMBL" id="MPKA01000044">
    <property type="protein sequence ID" value="OLU47714.1"/>
    <property type="molecule type" value="Genomic_DNA"/>
</dbReference>
<feature type="domain" description="Amidohydrolase-related" evidence="7">
    <location>
        <begin position="58"/>
        <end position="223"/>
    </location>
</feature>
<dbReference type="OrthoDB" id="9775607at2"/>
<evidence type="ECO:0000259" key="8">
    <source>
        <dbReference type="Pfam" id="PF13382"/>
    </source>
</evidence>
<dbReference type="Proteomes" id="UP000186705">
    <property type="component" value="Unassembled WGS sequence"/>
</dbReference>
<dbReference type="InterPro" id="IPR011059">
    <property type="entry name" value="Metal-dep_hydrolase_composite"/>
</dbReference>
<feature type="domain" description="Amidohydrolase-related" evidence="7">
    <location>
        <begin position="257"/>
        <end position="340"/>
    </location>
</feature>
<name>A0A1U7NPZ8_9FIRM</name>
<dbReference type="InterPro" id="IPR026912">
    <property type="entry name" value="Adenine_deam_C"/>
</dbReference>
<proteinExistence type="inferred from homology"/>
<dbReference type="STRING" id="1862672.BO225_02415"/>
<dbReference type="Pfam" id="PF01979">
    <property type="entry name" value="Amidohydro_1"/>
    <property type="match status" value="2"/>
</dbReference>
<dbReference type="RefSeq" id="WP_076340687.1">
    <property type="nucleotide sequence ID" value="NZ_CAPDDE010000016.1"/>
</dbReference>
<dbReference type="HAMAP" id="MF_01518">
    <property type="entry name" value="Adenine_deamin"/>
    <property type="match status" value="1"/>
</dbReference>
<dbReference type="InterPro" id="IPR006679">
    <property type="entry name" value="Adenine_deam"/>
</dbReference>
<dbReference type="GO" id="GO:0000034">
    <property type="term" value="F:adenine deaminase activity"/>
    <property type="evidence" value="ECO:0007669"/>
    <property type="project" value="UniProtKB-UniRule"/>
</dbReference>
<evidence type="ECO:0000256" key="5">
    <source>
        <dbReference type="ARBA" id="ARBA00047720"/>
    </source>
</evidence>
<keyword evidence="4 6" id="KW-0464">Manganese</keyword>
<dbReference type="AlphaFoldDB" id="A0A1U7NPZ8"/>
<dbReference type="GeneID" id="78274801"/>
<dbReference type="CDD" id="cd01295">
    <property type="entry name" value="AdeC"/>
    <property type="match status" value="1"/>
</dbReference>
<dbReference type="NCBIfam" id="TIGR01178">
    <property type="entry name" value="ade"/>
    <property type="match status" value="1"/>
</dbReference>
<organism evidence="9 10">
    <name type="scientific">Dubosiella newyorkensis</name>
    <dbReference type="NCBI Taxonomy" id="1862672"/>
    <lineage>
        <taxon>Bacteria</taxon>
        <taxon>Bacillati</taxon>
        <taxon>Bacillota</taxon>
        <taxon>Erysipelotrichia</taxon>
        <taxon>Erysipelotrichales</taxon>
        <taxon>Erysipelotrichaceae</taxon>
        <taxon>Dubosiella</taxon>
    </lineage>
</organism>
<reference evidence="9 10" key="1">
    <citation type="submission" date="2016-11" db="EMBL/GenBank/DDBJ databases">
        <title>Description of two novel members of the family Erysipelotrichaceae: Ileibacterium lipovorans gen. nov., sp. nov. and Dubosiella newyorkensis, gen. nov., sp. nov.</title>
        <authorList>
            <person name="Cox L.M."/>
            <person name="Sohn J."/>
            <person name="Tyrrell K.L."/>
            <person name="Citron D.M."/>
            <person name="Lawson P.A."/>
            <person name="Patel N.B."/>
            <person name="Iizumi T."/>
            <person name="Perez-Perez G.I."/>
            <person name="Goldstein E.J."/>
            <person name="Blaser M.J."/>
        </authorList>
    </citation>
    <scope>NUCLEOTIDE SEQUENCE [LARGE SCALE GENOMIC DNA]</scope>
    <source>
        <strain evidence="9 10">NYU-BL-A4</strain>
    </source>
</reference>
<protein>
    <recommendedName>
        <fullName evidence="2 6">Adenine deaminase</fullName>
        <shortName evidence="6">Adenase</shortName>
        <shortName evidence="6">Adenine aminase</shortName>
        <ecNumber evidence="2 6">3.5.4.2</ecNumber>
    </recommendedName>
</protein>
<dbReference type="InterPro" id="IPR032466">
    <property type="entry name" value="Metal_Hydrolase"/>
</dbReference>
<keyword evidence="10" id="KW-1185">Reference proteome</keyword>
<comment type="cofactor">
    <cofactor evidence="6">
        <name>Mn(2+)</name>
        <dbReference type="ChEBI" id="CHEBI:29035"/>
    </cofactor>
</comment>
<evidence type="ECO:0000259" key="7">
    <source>
        <dbReference type="Pfam" id="PF01979"/>
    </source>
</evidence>
<evidence type="ECO:0000256" key="4">
    <source>
        <dbReference type="ARBA" id="ARBA00023211"/>
    </source>
</evidence>
<evidence type="ECO:0000313" key="10">
    <source>
        <dbReference type="Proteomes" id="UP000186705"/>
    </source>
</evidence>
<evidence type="ECO:0000256" key="3">
    <source>
        <dbReference type="ARBA" id="ARBA00022801"/>
    </source>
</evidence>
<evidence type="ECO:0000256" key="1">
    <source>
        <dbReference type="ARBA" id="ARBA00006773"/>
    </source>
</evidence>
<dbReference type="InterPro" id="IPR006680">
    <property type="entry name" value="Amidohydro-rel"/>
</dbReference>
<dbReference type="PANTHER" id="PTHR11113:SF2">
    <property type="entry name" value="ADENINE DEAMINASE"/>
    <property type="match status" value="1"/>
</dbReference>
<dbReference type="SUPFAM" id="SSF51556">
    <property type="entry name" value="Metallo-dependent hydrolases"/>
    <property type="match status" value="1"/>
</dbReference>
<evidence type="ECO:0000256" key="2">
    <source>
        <dbReference type="ARBA" id="ARBA00012782"/>
    </source>
</evidence>
<comment type="caution">
    <text evidence="9">The sequence shown here is derived from an EMBL/GenBank/DDBJ whole genome shotgun (WGS) entry which is preliminary data.</text>
</comment>
<feature type="domain" description="Adenine deaminase C-terminal" evidence="8">
    <location>
        <begin position="387"/>
        <end position="551"/>
    </location>
</feature>
<dbReference type="Gene3D" id="2.30.40.10">
    <property type="entry name" value="Urease, subunit C, domain 1"/>
    <property type="match status" value="1"/>
</dbReference>
<keyword evidence="3 6" id="KW-0378">Hydrolase</keyword>